<gene>
    <name evidence="1" type="ORF">D7V21_09575</name>
</gene>
<dbReference type="AlphaFoldDB" id="A0A3A8EEP5"/>
<keyword evidence="2" id="KW-1185">Reference proteome</keyword>
<accession>A0A3A8EEP5</accession>
<protein>
    <submittedName>
        <fullName evidence="1">Uncharacterized protein</fullName>
    </submittedName>
</protein>
<reference evidence="1 2" key="1">
    <citation type="submission" date="2018-09" db="EMBL/GenBank/DDBJ databases">
        <title>The draft genome of Acinetobacter spp. strains.</title>
        <authorList>
            <person name="Qin J."/>
            <person name="Feng Y."/>
            <person name="Zong Z."/>
        </authorList>
    </citation>
    <scope>NUCLEOTIDE SEQUENCE [LARGE SCALE GENOMIC DNA]</scope>
    <source>
        <strain evidence="1 2">WCHAc060096</strain>
    </source>
</reference>
<comment type="caution">
    <text evidence="1">The sequence shown here is derived from an EMBL/GenBank/DDBJ whole genome shotgun (WGS) entry which is preliminary data.</text>
</comment>
<evidence type="ECO:0000313" key="1">
    <source>
        <dbReference type="EMBL" id="RKG33412.1"/>
    </source>
</evidence>
<dbReference type="EMBL" id="RAXU01000010">
    <property type="protein sequence ID" value="RKG33412.1"/>
    <property type="molecule type" value="Genomic_DNA"/>
</dbReference>
<evidence type="ECO:0000313" key="2">
    <source>
        <dbReference type="Proteomes" id="UP000269001"/>
    </source>
</evidence>
<name>A0A3A8EEP5_9GAMM</name>
<sequence length="97" mass="11402">MDKCREAFMVMLEEISLPMHMREFDEEKCQFKYKTTSCLWMGFSKAWQYQQKRIDELQTKLDAIKTCIEEKQYKTLRNGAPVLNVADLEQALKGGEG</sequence>
<organism evidence="1 2">
    <name type="scientific">Acinetobacter guerrae</name>
    <dbReference type="NCBI Taxonomy" id="1843371"/>
    <lineage>
        <taxon>Bacteria</taxon>
        <taxon>Pseudomonadati</taxon>
        <taxon>Pseudomonadota</taxon>
        <taxon>Gammaproteobacteria</taxon>
        <taxon>Moraxellales</taxon>
        <taxon>Moraxellaceae</taxon>
        <taxon>Acinetobacter</taxon>
    </lineage>
</organism>
<dbReference type="Proteomes" id="UP000269001">
    <property type="component" value="Unassembled WGS sequence"/>
</dbReference>
<proteinExistence type="predicted"/>